<keyword evidence="4" id="KW-1185">Reference proteome</keyword>
<sequence length="203" mass="22881">MTLYGLRVVAQRLSAERTMSKLPPECVLTQASYVSAIPHTMLVEYGLLTKLISSSGFLSFYEILITYSDRQKNRSPAPKFFTEIFIVAIFAHMMIYSLAAADFWLHYAVGTLLLPVEVPTTVSYSVGLNQMFLSNTRRKTALLLYLEFAKASLADPLTLVSALFPNQEEYHSDYEKNSTVTGTTQSGDMFVDTPETERRYTLD</sequence>
<dbReference type="AlphaFoldDB" id="A0A067MIF3"/>
<reference evidence="4" key="1">
    <citation type="journal article" date="2014" name="Proc. Natl. Acad. Sci. U.S.A.">
        <title>Extensive sampling of basidiomycete genomes demonstrates inadequacy of the white-rot/brown-rot paradigm for wood decay fungi.</title>
        <authorList>
            <person name="Riley R."/>
            <person name="Salamov A.A."/>
            <person name="Brown D.W."/>
            <person name="Nagy L.G."/>
            <person name="Floudas D."/>
            <person name="Held B.W."/>
            <person name="Levasseur A."/>
            <person name="Lombard V."/>
            <person name="Morin E."/>
            <person name="Otillar R."/>
            <person name="Lindquist E.A."/>
            <person name="Sun H."/>
            <person name="LaButti K.M."/>
            <person name="Schmutz J."/>
            <person name="Jabbour D."/>
            <person name="Luo H."/>
            <person name="Baker S.E."/>
            <person name="Pisabarro A.G."/>
            <person name="Walton J.D."/>
            <person name="Blanchette R.A."/>
            <person name="Henrissat B."/>
            <person name="Martin F."/>
            <person name="Cullen D."/>
            <person name="Hibbett D.S."/>
            <person name="Grigoriev I.V."/>
        </authorList>
    </citation>
    <scope>NUCLEOTIDE SEQUENCE [LARGE SCALE GENOMIC DNA]</scope>
    <source>
        <strain evidence="4">FD-172 SS1</strain>
    </source>
</reference>
<feature type="transmembrane region" description="Helical" evidence="2">
    <location>
        <begin position="80"/>
        <end position="99"/>
    </location>
</feature>
<accession>A0A067MIF3</accession>
<keyword evidence="2" id="KW-0812">Transmembrane</keyword>
<proteinExistence type="predicted"/>
<protein>
    <submittedName>
        <fullName evidence="3">Uncharacterized protein</fullName>
    </submittedName>
</protein>
<feature type="transmembrane region" description="Helical" evidence="2">
    <location>
        <begin position="105"/>
        <end position="128"/>
    </location>
</feature>
<evidence type="ECO:0000256" key="1">
    <source>
        <dbReference type="SAM" id="MobiDB-lite"/>
    </source>
</evidence>
<dbReference type="HOGENOM" id="CLU_1348718_0_0_1"/>
<keyword evidence="2" id="KW-0472">Membrane</keyword>
<dbReference type="Proteomes" id="UP000027195">
    <property type="component" value="Unassembled WGS sequence"/>
</dbReference>
<evidence type="ECO:0000256" key="2">
    <source>
        <dbReference type="SAM" id="Phobius"/>
    </source>
</evidence>
<dbReference type="EMBL" id="KL198031">
    <property type="protein sequence ID" value="KDQ15568.1"/>
    <property type="molecule type" value="Genomic_DNA"/>
</dbReference>
<feature type="region of interest" description="Disordered" evidence="1">
    <location>
        <begin position="174"/>
        <end position="203"/>
    </location>
</feature>
<organism evidence="3 4">
    <name type="scientific">Botryobasidium botryosum (strain FD-172 SS1)</name>
    <dbReference type="NCBI Taxonomy" id="930990"/>
    <lineage>
        <taxon>Eukaryota</taxon>
        <taxon>Fungi</taxon>
        <taxon>Dikarya</taxon>
        <taxon>Basidiomycota</taxon>
        <taxon>Agaricomycotina</taxon>
        <taxon>Agaricomycetes</taxon>
        <taxon>Cantharellales</taxon>
        <taxon>Botryobasidiaceae</taxon>
        <taxon>Botryobasidium</taxon>
    </lineage>
</organism>
<gene>
    <name evidence="3" type="ORF">BOTBODRAFT_43896</name>
</gene>
<dbReference type="InParanoid" id="A0A067MIF3"/>
<evidence type="ECO:0000313" key="3">
    <source>
        <dbReference type="EMBL" id="KDQ15568.1"/>
    </source>
</evidence>
<evidence type="ECO:0000313" key="4">
    <source>
        <dbReference type="Proteomes" id="UP000027195"/>
    </source>
</evidence>
<name>A0A067MIF3_BOTB1</name>
<feature type="compositionally biased region" description="Polar residues" evidence="1">
    <location>
        <begin position="177"/>
        <end position="187"/>
    </location>
</feature>
<keyword evidence="2" id="KW-1133">Transmembrane helix</keyword>